<name>A0A1S5R4A0_9CAUD</name>
<organism evidence="1 2">
    <name type="scientific">Pseudomonas phage pf16</name>
    <dbReference type="NCBI Taxonomy" id="1815630"/>
    <lineage>
        <taxon>Viruses</taxon>
        <taxon>Duplodnaviria</taxon>
        <taxon>Heunggongvirae</taxon>
        <taxon>Uroviricota</taxon>
        <taxon>Caudoviricetes</taxon>
        <taxon>Chakrabartyvirus</taxon>
        <taxon>Chakrabartyvirus pf16</taxon>
    </lineage>
</organism>
<gene>
    <name evidence="1" type="ORF">pf16_230</name>
</gene>
<accession>A0A1S5R4A0</accession>
<evidence type="ECO:0000313" key="1">
    <source>
        <dbReference type="EMBL" id="AND75153.1"/>
    </source>
</evidence>
<dbReference type="EMBL" id="KU873925">
    <property type="protein sequence ID" value="AND75153.1"/>
    <property type="molecule type" value="Genomic_DNA"/>
</dbReference>
<reference evidence="1 2" key="1">
    <citation type="submission" date="2016-03" db="EMBL/GenBank/DDBJ databases">
        <title>Characterisation of pf16 and phiPMW: Two novel phages infecting Pseudomonas putida PpG1.</title>
        <authorList>
            <person name="Magill D.J."/>
            <person name="Krylov V.N."/>
            <person name="Shaburova O.V."/>
            <person name="Allen C.C.R."/>
            <person name="McGrath J.W."/>
            <person name="Quinn J.P."/>
            <person name="Kulakov L.A."/>
        </authorList>
    </citation>
    <scope>NUCLEOTIDE SEQUENCE [LARGE SCALE GENOMIC DNA]</scope>
</reference>
<sequence>MKTYAAAVQASLIEAGFAVEKNEREGFWEVKDGDEVLLRSRSLGDVLTMSAKELGV</sequence>
<keyword evidence="2" id="KW-1185">Reference proteome</keyword>
<dbReference type="Proteomes" id="UP000225821">
    <property type="component" value="Segment"/>
</dbReference>
<protein>
    <submittedName>
        <fullName evidence="1">Uncharacterized protein</fullName>
    </submittedName>
</protein>
<evidence type="ECO:0000313" key="2">
    <source>
        <dbReference type="Proteomes" id="UP000225821"/>
    </source>
</evidence>
<proteinExistence type="predicted"/>